<evidence type="ECO:0000313" key="1">
    <source>
        <dbReference type="Proteomes" id="UP000887565"/>
    </source>
</evidence>
<dbReference type="WBParaSite" id="nRc.2.0.1.t30202-RA">
    <property type="protein sequence ID" value="nRc.2.0.1.t30202-RA"/>
    <property type="gene ID" value="nRc.2.0.1.g30202"/>
</dbReference>
<dbReference type="AlphaFoldDB" id="A0A915JWU6"/>
<organism evidence="1 2">
    <name type="scientific">Romanomermis culicivorax</name>
    <name type="common">Nematode worm</name>
    <dbReference type="NCBI Taxonomy" id="13658"/>
    <lineage>
        <taxon>Eukaryota</taxon>
        <taxon>Metazoa</taxon>
        <taxon>Ecdysozoa</taxon>
        <taxon>Nematoda</taxon>
        <taxon>Enoplea</taxon>
        <taxon>Dorylaimia</taxon>
        <taxon>Mermithida</taxon>
        <taxon>Mermithoidea</taxon>
        <taxon>Mermithidae</taxon>
        <taxon>Romanomermis</taxon>
    </lineage>
</organism>
<evidence type="ECO:0000313" key="2">
    <source>
        <dbReference type="WBParaSite" id="nRc.2.0.1.t30202-RA"/>
    </source>
</evidence>
<accession>A0A915JWU6</accession>
<reference evidence="2" key="1">
    <citation type="submission" date="2022-11" db="UniProtKB">
        <authorList>
            <consortium name="WormBaseParasite"/>
        </authorList>
    </citation>
    <scope>IDENTIFICATION</scope>
</reference>
<protein>
    <submittedName>
        <fullName evidence="2">Uncharacterized protein</fullName>
    </submittedName>
</protein>
<name>A0A915JWU6_ROMCU</name>
<proteinExistence type="predicted"/>
<dbReference type="Proteomes" id="UP000887565">
    <property type="component" value="Unplaced"/>
</dbReference>
<keyword evidence="1" id="KW-1185">Reference proteome</keyword>
<sequence length="94" mass="10752">MDISFTPHFLSLGSTQCQLRICPAATTIFSSTDFVIFPALLVKALKICIDENKLTDLREYIDPLDEVVDEDWVEQYQDDRSSTRKDPFQMSSSN</sequence>